<dbReference type="KEGG" id="ppa:PAS_chr1-4_0554"/>
<name>C4QYT6_KOMPG</name>
<dbReference type="AlphaFoldDB" id="C4QYT6"/>
<organism evidence="1 2">
    <name type="scientific">Komagataella phaffii (strain GS115 / ATCC 20864)</name>
    <name type="common">Yeast</name>
    <name type="synonym">Pichia pastoris</name>
    <dbReference type="NCBI Taxonomy" id="644223"/>
    <lineage>
        <taxon>Eukaryota</taxon>
        <taxon>Fungi</taxon>
        <taxon>Dikarya</taxon>
        <taxon>Ascomycota</taxon>
        <taxon>Saccharomycotina</taxon>
        <taxon>Pichiomycetes</taxon>
        <taxon>Pichiales</taxon>
        <taxon>Pichiaceae</taxon>
        <taxon>Komagataella</taxon>
    </lineage>
</organism>
<dbReference type="RefSeq" id="XP_002490690.1">
    <property type="nucleotide sequence ID" value="XM_002490645.1"/>
</dbReference>
<evidence type="ECO:0000313" key="1">
    <source>
        <dbReference type="EMBL" id="CAY68410.1"/>
    </source>
</evidence>
<reference evidence="1 2" key="1">
    <citation type="journal article" date="2009" name="Nat. Biotechnol.">
        <title>Genome sequence of the recombinant protein production host Pichia pastoris.</title>
        <authorList>
            <person name="De Schutter K."/>
            <person name="Lin Y.C."/>
            <person name="Tiels P."/>
            <person name="Van Hecke A."/>
            <person name="Glinka S."/>
            <person name="Weber-Lehmann J."/>
            <person name="Rouze P."/>
            <person name="Van de Peer Y."/>
            <person name="Callewaert N."/>
        </authorList>
    </citation>
    <scope>NUCLEOTIDE SEQUENCE [LARGE SCALE GENOMIC DNA]</scope>
    <source>
        <strain evidence="2">GS115 / ATCC 20864</strain>
    </source>
</reference>
<dbReference type="EMBL" id="FN392319">
    <property type="protein sequence ID" value="CAY68410.1"/>
    <property type="molecule type" value="Genomic_DNA"/>
</dbReference>
<gene>
    <name evidence="1" type="ordered locus">PAS_chr1-4_0554</name>
</gene>
<sequence>MNNCELTLTVACLDQGLWLGERAQAAIVGAIIEKLRHFFQFKTSTSFLRFHTSDVKFLNCNMVPVVYQTTSFEKLAKISKKLVDLQSGRLRDPIPLTPF</sequence>
<evidence type="ECO:0000313" key="2">
    <source>
        <dbReference type="Proteomes" id="UP000000314"/>
    </source>
</evidence>
<accession>C4QYT6</accession>
<dbReference type="HOGENOM" id="CLU_2321182_0_0_1"/>
<proteinExistence type="predicted"/>
<dbReference type="Proteomes" id="UP000000314">
    <property type="component" value="Chromosome 1"/>
</dbReference>
<keyword evidence="2" id="KW-1185">Reference proteome</keyword>
<protein>
    <submittedName>
        <fullName evidence="1">Uncharacterized protein</fullName>
    </submittedName>
</protein>
<dbReference type="GeneID" id="8197685"/>
<dbReference type="InParanoid" id="C4QYT6"/>